<protein>
    <submittedName>
        <fullName evidence="2">N-acetyltransferase</fullName>
    </submittedName>
</protein>
<evidence type="ECO:0000313" key="3">
    <source>
        <dbReference type="Proteomes" id="UP001501195"/>
    </source>
</evidence>
<dbReference type="SUPFAM" id="SSF55729">
    <property type="entry name" value="Acyl-CoA N-acyltransferases (Nat)"/>
    <property type="match status" value="1"/>
</dbReference>
<feature type="domain" description="N-acetyltransferase" evidence="1">
    <location>
        <begin position="7"/>
        <end position="151"/>
    </location>
</feature>
<comment type="caution">
    <text evidence="2">The sequence shown here is derived from an EMBL/GenBank/DDBJ whole genome shotgun (WGS) entry which is preliminary data.</text>
</comment>
<name>A0ABP9HSS6_9ACTN</name>
<evidence type="ECO:0000259" key="1">
    <source>
        <dbReference type="PROSITE" id="PS51186"/>
    </source>
</evidence>
<dbReference type="RefSeq" id="WP_345712085.1">
    <property type="nucleotide sequence ID" value="NZ_BAABIL010000232.1"/>
</dbReference>
<dbReference type="Gene3D" id="3.40.630.30">
    <property type="match status" value="1"/>
</dbReference>
<accession>A0ABP9HSS6</accession>
<organism evidence="2 3">
    <name type="scientific">Kineococcus glutinatus</name>
    <dbReference type="NCBI Taxonomy" id="1070872"/>
    <lineage>
        <taxon>Bacteria</taxon>
        <taxon>Bacillati</taxon>
        <taxon>Actinomycetota</taxon>
        <taxon>Actinomycetes</taxon>
        <taxon>Kineosporiales</taxon>
        <taxon>Kineosporiaceae</taxon>
        <taxon>Kineococcus</taxon>
    </lineage>
</organism>
<sequence>MRRERQVRHRVEQPEDRLAVRELHREAFGDHGRVVADLVDGLRARVGAGHGISLVAEVGGGVVGHVVLTDALLDAPRRLVTVRVLSPLAVLPAAQRQGVGRALVAAALQHESTRAVPVVFVEGDPGYYSRLGFEPGGPHGFRKPSLRIPDAAFQAFLLPSHEPWMTGTLVYPDVFWRHDAVGLRDPGA</sequence>
<dbReference type="Pfam" id="PF13508">
    <property type="entry name" value="Acetyltransf_7"/>
    <property type="match status" value="1"/>
</dbReference>
<dbReference type="EMBL" id="BAABIL010000232">
    <property type="protein sequence ID" value="GAA4977178.1"/>
    <property type="molecule type" value="Genomic_DNA"/>
</dbReference>
<dbReference type="PROSITE" id="PS51186">
    <property type="entry name" value="GNAT"/>
    <property type="match status" value="1"/>
</dbReference>
<dbReference type="InterPro" id="IPR016181">
    <property type="entry name" value="Acyl_CoA_acyltransferase"/>
</dbReference>
<proteinExistence type="predicted"/>
<reference evidence="3" key="1">
    <citation type="journal article" date="2019" name="Int. J. Syst. Evol. Microbiol.">
        <title>The Global Catalogue of Microorganisms (GCM) 10K type strain sequencing project: providing services to taxonomists for standard genome sequencing and annotation.</title>
        <authorList>
            <consortium name="The Broad Institute Genomics Platform"/>
            <consortium name="The Broad Institute Genome Sequencing Center for Infectious Disease"/>
            <person name="Wu L."/>
            <person name="Ma J."/>
        </authorList>
    </citation>
    <scope>NUCLEOTIDE SEQUENCE [LARGE SCALE GENOMIC DNA]</scope>
    <source>
        <strain evidence="3">JCM 18126</strain>
    </source>
</reference>
<keyword evidence="3" id="KW-1185">Reference proteome</keyword>
<dbReference type="Proteomes" id="UP001501195">
    <property type="component" value="Unassembled WGS sequence"/>
</dbReference>
<dbReference type="CDD" id="cd04301">
    <property type="entry name" value="NAT_SF"/>
    <property type="match status" value="1"/>
</dbReference>
<evidence type="ECO:0000313" key="2">
    <source>
        <dbReference type="EMBL" id="GAA4977178.1"/>
    </source>
</evidence>
<gene>
    <name evidence="2" type="ORF">GCM10023225_17480</name>
</gene>
<dbReference type="InterPro" id="IPR000182">
    <property type="entry name" value="GNAT_dom"/>
</dbReference>